<evidence type="ECO:0000256" key="7">
    <source>
        <dbReference type="ARBA" id="ARBA00023012"/>
    </source>
</evidence>
<dbReference type="EC" id="2.7.13.3" evidence="3"/>
<dbReference type="InterPro" id="IPR003661">
    <property type="entry name" value="HisK_dim/P_dom"/>
</dbReference>
<dbReference type="InterPro" id="IPR011006">
    <property type="entry name" value="CheY-like_superfamily"/>
</dbReference>
<protein>
    <recommendedName>
        <fullName evidence="3">histidine kinase</fullName>
        <ecNumber evidence="3">2.7.13.3</ecNumber>
    </recommendedName>
</protein>
<dbReference type="CDD" id="cd16922">
    <property type="entry name" value="HATPase_EvgS-ArcB-TorS-like"/>
    <property type="match status" value="1"/>
</dbReference>
<dbReference type="PROSITE" id="PS51753">
    <property type="entry name" value="HBM"/>
    <property type="match status" value="2"/>
</dbReference>
<dbReference type="InterPro" id="IPR029016">
    <property type="entry name" value="GAF-like_dom_sf"/>
</dbReference>
<dbReference type="SMART" id="SM00388">
    <property type="entry name" value="HisKA"/>
    <property type="match status" value="1"/>
</dbReference>
<dbReference type="PROSITE" id="PS50885">
    <property type="entry name" value="HAMP"/>
    <property type="match status" value="2"/>
</dbReference>
<sequence length="1702" mass="191434">MFRMTLGVKLGMGFGLILILTITVAGLGWYGLASITERFEKMNNVNQLVQGIYKTQLAEKDYRLTEQESHIKQVNEQVNTLVTQAQLTKEEFQQTVNKEQMDDIIKKVHEYEASFLNYVNLAKQKAIAMGTMQQSAEKVLQSARDNYDDQEQQLQDIRKQAETFLQEKITNVADATRLLQLADNLKRLQMTLIAQVDADKLAEWQNDYQQFIELAKSLQARFHRQENLNQINIVLSNYTQYQPVFQHYLAEQAQFAKHQDQDQETMIAALAKAIQEMQAIHTDQSAQLAAQLKVKVDDQAETKTIQPEQVKPLENRRQQSARFLQDTIAKVDDANQLIKLSLIAKTLHIALLQQEDAAKFAEWQKINQDIIDLARSLKTRFQQPADRDRIDALLISYGQYQQLFLNFLQNRRDVANQQQQRLASLTSTMTEAMKLMQAIHVDQSAQLTQRLQENSLLINDKLAKANDAEHLIEGILEARHDEKQFIISAGETQYAEQVNRKITDLLKLAQDLTHRFTLDKHIKQGKGVIVALEKYQAAFQSYVNLTAQQNQANQEMMQMAQEAQTTNEVTRQDQQHKMSQEIAVIHRYLIMGATIAVIIGILIAIIMTRRIVHPLTQVVALSHRLTVGDLAARVEIRQTQDEVGLLLNAMNNLAERFQKLIEAVNETLSQLAQGQMTARIQGEFPGEFAKIKQASNHMANDLQLIISETSQALAQLAAGDMQIQMRGQFLGDFSTIKTALETTADKLNTATTQNNIQNWLKTGQSQLSEQTSGEKDIVQLAEDIINFLTPYLEAQVGAFYIFKEDQAEPYLKMIASHAYVWRKNAVYEFKIGEGIIGQSALERKMFVTAQAPADYIFIQSGLGESPPRAILIAPFLYENRLKGAIELAAFTPFTKTQLDFLNQILPLIAIAINTAESRTQMQILLEQSQQQAEELRAQQEELQQTNEQLQGQAEELQAQAEELQAQQEELRQTNEMLQMRGQELERQQAAVQIKNTELEQATAVVQAKAEELELASKYKSEFLANMSHELRTPLNSMLILAQLLADNKNGNLSATQAEYARTIHSSGNDLLTLINDILDLSKVEAGKLEVNPEQLAFTDLTASLEQKFRPLAEKKGITFTVQIAENLPAAVYTDPQRLKQIITNLLANAFKFTQTGGVTLNIARPTSQIDLSRSQLKLQQTIAFNVIDTGIGIPKEKQKIIFEAFQQADGTTSRRYGGTGLGLSISRQLAQLLGGEIQLHSEEGQGSTFTAYLPEKWNISGQQPLESPPKLTFPSPANPATIPSPATPAVVELPLTTTTIPQDDRNRLQPGDKSLLIIEDDVNFSHILMGIAQEKQFKCLLAHDGYSGLQLAEQYRPSAIILDIGLPQIDGWTVMEKLKGKPETRHIPVQFVSGSDQSKEAKQLGAIGYCLKPVGMTELTKIFKNIDNFINKTVKNLLVITDDPQHQQNIVKLVQGEGIQLVMVSDRAKAQPQLQSEQFDCLILDVDVEHRRGTQLLEQLCHDSNLPHDIPVIIYAERELTALEAAILQQCAETLTIKEVHSPERLLDEVTLFLHQIESKLSQEQQQILHKVHDPQAILSGKKLLLVDDDMRNVFALAASLENKGMEVITAHNGQDALARLSEHPDIAVVLMDIMMPNMDGYEATRKIRAQPPFRKLPIIALTAKAMKGDKAKCIEAGANDYLAKPVNTEKLISLLRVWLYP</sequence>
<feature type="modified residue" description="4-aspartylphosphate" evidence="8">
    <location>
        <position position="1363"/>
    </location>
</feature>
<dbReference type="SMART" id="SM00065">
    <property type="entry name" value="GAF"/>
    <property type="match status" value="1"/>
</dbReference>
<dbReference type="PROSITE" id="PS50110">
    <property type="entry name" value="RESPONSE_REGULATORY"/>
    <property type="match status" value="3"/>
</dbReference>
<dbReference type="Pfam" id="PF13185">
    <property type="entry name" value="GAF_2"/>
    <property type="match status" value="1"/>
</dbReference>
<feature type="domain" description="HAMP" evidence="13">
    <location>
        <begin position="609"/>
        <end position="662"/>
    </location>
</feature>
<keyword evidence="16" id="KW-1185">Reference proteome</keyword>
<dbReference type="HOGENOM" id="CLU_000445_127_1_6"/>
<evidence type="ECO:0000256" key="4">
    <source>
        <dbReference type="ARBA" id="ARBA00022553"/>
    </source>
</evidence>
<feature type="domain" description="Response regulatory" evidence="12">
    <location>
        <begin position="1314"/>
        <end position="1427"/>
    </location>
</feature>
<evidence type="ECO:0000256" key="3">
    <source>
        <dbReference type="ARBA" id="ARBA00012438"/>
    </source>
</evidence>
<evidence type="ECO:0000256" key="2">
    <source>
        <dbReference type="ARBA" id="ARBA00004370"/>
    </source>
</evidence>
<dbReference type="CDD" id="cd00156">
    <property type="entry name" value="REC"/>
    <property type="match status" value="1"/>
</dbReference>
<evidence type="ECO:0000256" key="6">
    <source>
        <dbReference type="ARBA" id="ARBA00022777"/>
    </source>
</evidence>
<feature type="domain" description="Histidine kinase" evidence="11">
    <location>
        <begin position="1025"/>
        <end position="1257"/>
    </location>
</feature>
<dbReference type="Gene3D" id="1.20.120.1530">
    <property type="match status" value="1"/>
</dbReference>
<dbReference type="STRING" id="40754.THII_1954"/>
<dbReference type="CDD" id="cd00082">
    <property type="entry name" value="HisKA"/>
    <property type="match status" value="1"/>
</dbReference>
<dbReference type="SMART" id="SM01358">
    <property type="entry name" value="HBM"/>
    <property type="match status" value="2"/>
</dbReference>
<evidence type="ECO:0000259" key="13">
    <source>
        <dbReference type="PROSITE" id="PS50885"/>
    </source>
</evidence>
<keyword evidence="9" id="KW-0175">Coiled coil</keyword>
<feature type="coiled-coil region" evidence="9">
    <location>
        <begin position="636"/>
        <end position="670"/>
    </location>
</feature>
<feature type="domain" description="HBM" evidence="14">
    <location>
        <begin position="326"/>
        <end position="582"/>
    </location>
</feature>
<feature type="domain" description="HAMP" evidence="13">
    <location>
        <begin position="663"/>
        <end position="707"/>
    </location>
</feature>
<dbReference type="SUPFAM" id="SSF55874">
    <property type="entry name" value="ATPase domain of HSP90 chaperone/DNA topoisomerase II/histidine kinase"/>
    <property type="match status" value="1"/>
</dbReference>
<evidence type="ECO:0000256" key="1">
    <source>
        <dbReference type="ARBA" id="ARBA00000085"/>
    </source>
</evidence>
<dbReference type="OrthoDB" id="9810730at2"/>
<dbReference type="CDD" id="cd06225">
    <property type="entry name" value="HAMP"/>
    <property type="match status" value="1"/>
</dbReference>
<comment type="subcellular location">
    <subcellularLocation>
        <location evidence="2">Membrane</location>
    </subcellularLocation>
</comment>
<dbReference type="GO" id="GO:0016020">
    <property type="term" value="C:membrane"/>
    <property type="evidence" value="ECO:0007669"/>
    <property type="project" value="UniProtKB-SubCell"/>
</dbReference>
<dbReference type="Gene3D" id="3.40.50.2300">
    <property type="match status" value="3"/>
</dbReference>
<evidence type="ECO:0000313" key="15">
    <source>
        <dbReference type="EMBL" id="BAP56251.1"/>
    </source>
</evidence>
<dbReference type="Gene3D" id="3.30.450.40">
    <property type="match status" value="1"/>
</dbReference>
<feature type="coiled-coil region" evidence="9">
    <location>
        <begin position="918"/>
        <end position="1015"/>
    </location>
</feature>
<accession>A0A090BV52</accession>
<keyword evidence="10" id="KW-1133">Transmembrane helix</keyword>
<dbReference type="InterPro" id="IPR003018">
    <property type="entry name" value="GAF"/>
</dbReference>
<evidence type="ECO:0000256" key="10">
    <source>
        <dbReference type="SAM" id="Phobius"/>
    </source>
</evidence>
<dbReference type="InterPro" id="IPR036097">
    <property type="entry name" value="HisK_dim/P_sf"/>
</dbReference>
<dbReference type="InterPro" id="IPR032255">
    <property type="entry name" value="HBM"/>
</dbReference>
<dbReference type="Pfam" id="PF00672">
    <property type="entry name" value="HAMP"/>
    <property type="match status" value="1"/>
</dbReference>
<keyword evidence="5" id="KW-0808">Transferase</keyword>
<evidence type="ECO:0000256" key="5">
    <source>
        <dbReference type="ARBA" id="ARBA00022679"/>
    </source>
</evidence>
<evidence type="ECO:0000256" key="8">
    <source>
        <dbReference type="PROSITE-ProRule" id="PRU00169"/>
    </source>
</evidence>
<dbReference type="InterPro" id="IPR003660">
    <property type="entry name" value="HAMP_dom"/>
</dbReference>
<feature type="modified residue" description="4-aspartylphosphate" evidence="8">
    <location>
        <position position="1633"/>
    </location>
</feature>
<feature type="transmembrane region" description="Helical" evidence="10">
    <location>
        <begin position="588"/>
        <end position="607"/>
    </location>
</feature>
<keyword evidence="4 8" id="KW-0597">Phosphoprotein</keyword>
<dbReference type="InterPro" id="IPR036890">
    <property type="entry name" value="HATPase_C_sf"/>
</dbReference>
<feature type="coiled-coil region" evidence="9">
    <location>
        <begin position="133"/>
        <end position="167"/>
    </location>
</feature>
<feature type="domain" description="HBM" evidence="14">
    <location>
        <begin position="37"/>
        <end position="289"/>
    </location>
</feature>
<dbReference type="SMART" id="SM00387">
    <property type="entry name" value="HATPase_c"/>
    <property type="match status" value="1"/>
</dbReference>
<dbReference type="GO" id="GO:0000155">
    <property type="term" value="F:phosphorelay sensor kinase activity"/>
    <property type="evidence" value="ECO:0007669"/>
    <property type="project" value="InterPro"/>
</dbReference>
<feature type="transmembrane region" description="Helical" evidence="10">
    <location>
        <begin position="12"/>
        <end position="32"/>
    </location>
</feature>
<feature type="domain" description="Response regulatory" evidence="12">
    <location>
        <begin position="1583"/>
        <end position="1700"/>
    </location>
</feature>
<dbReference type="Pfam" id="PF16591">
    <property type="entry name" value="HBM"/>
    <property type="match status" value="1"/>
</dbReference>
<dbReference type="InterPro" id="IPR001789">
    <property type="entry name" value="Sig_transdc_resp-reg_receiver"/>
</dbReference>
<evidence type="ECO:0000259" key="12">
    <source>
        <dbReference type="PROSITE" id="PS50110"/>
    </source>
</evidence>
<gene>
    <name evidence="15" type="ORF">THII_1954</name>
</gene>
<dbReference type="Pfam" id="PF00072">
    <property type="entry name" value="Response_reg"/>
    <property type="match status" value="3"/>
</dbReference>
<dbReference type="EMBL" id="AP014633">
    <property type="protein sequence ID" value="BAP56251.1"/>
    <property type="molecule type" value="Genomic_DNA"/>
</dbReference>
<evidence type="ECO:0000313" key="16">
    <source>
        <dbReference type="Proteomes" id="UP000031623"/>
    </source>
</evidence>
<reference evidence="15 16" key="1">
    <citation type="journal article" date="2014" name="ISME J.">
        <title>Ecophysiology of Thioploca ingrica as revealed by the complete genome sequence supplemented with proteomic evidence.</title>
        <authorList>
            <person name="Kojima H."/>
            <person name="Ogura Y."/>
            <person name="Yamamoto N."/>
            <person name="Togashi T."/>
            <person name="Mori H."/>
            <person name="Watanabe T."/>
            <person name="Nemoto F."/>
            <person name="Kurokawa K."/>
            <person name="Hayashi T."/>
            <person name="Fukui M."/>
        </authorList>
    </citation>
    <scope>NUCLEOTIDE SEQUENCE [LARGE SCALE GENOMIC DNA]</scope>
</reference>
<comment type="catalytic activity">
    <reaction evidence="1">
        <text>ATP + protein L-histidine = ADP + protein N-phospho-L-histidine.</text>
        <dbReference type="EC" id="2.7.13.3"/>
    </reaction>
</comment>
<feature type="modified residue" description="4-aspartylphosphate" evidence="8">
    <location>
        <position position="1485"/>
    </location>
</feature>
<dbReference type="SMART" id="SM00304">
    <property type="entry name" value="HAMP"/>
    <property type="match status" value="2"/>
</dbReference>
<dbReference type="SMART" id="SM00448">
    <property type="entry name" value="REC"/>
    <property type="match status" value="3"/>
</dbReference>
<dbReference type="PANTHER" id="PTHR45339">
    <property type="entry name" value="HYBRID SIGNAL TRANSDUCTION HISTIDINE KINASE J"/>
    <property type="match status" value="1"/>
</dbReference>
<evidence type="ECO:0000259" key="14">
    <source>
        <dbReference type="PROSITE" id="PS51753"/>
    </source>
</evidence>
<dbReference type="Pfam" id="PF00512">
    <property type="entry name" value="HisKA"/>
    <property type="match status" value="1"/>
</dbReference>
<dbReference type="Gene3D" id="3.30.565.10">
    <property type="entry name" value="Histidine kinase-like ATPase, C-terminal domain"/>
    <property type="match status" value="1"/>
</dbReference>
<dbReference type="InterPro" id="IPR005467">
    <property type="entry name" value="His_kinase_dom"/>
</dbReference>
<dbReference type="InterPro" id="IPR003594">
    <property type="entry name" value="HATPase_dom"/>
</dbReference>
<dbReference type="SUPFAM" id="SSF52172">
    <property type="entry name" value="CheY-like"/>
    <property type="match status" value="3"/>
</dbReference>
<dbReference type="KEGG" id="tig:THII_1954"/>
<keyword evidence="7" id="KW-0902">Two-component regulatory system</keyword>
<dbReference type="SUPFAM" id="SSF158472">
    <property type="entry name" value="HAMP domain-like"/>
    <property type="match status" value="1"/>
</dbReference>
<organism evidence="15 16">
    <name type="scientific">Thioploca ingrica</name>
    <dbReference type="NCBI Taxonomy" id="40754"/>
    <lineage>
        <taxon>Bacteria</taxon>
        <taxon>Pseudomonadati</taxon>
        <taxon>Pseudomonadota</taxon>
        <taxon>Gammaproteobacteria</taxon>
        <taxon>Thiotrichales</taxon>
        <taxon>Thiotrichaceae</taxon>
        <taxon>Thioploca</taxon>
    </lineage>
</organism>
<name>A0A090BV52_9GAMM</name>
<dbReference type="PRINTS" id="PR00344">
    <property type="entry name" value="BCTRLSENSOR"/>
</dbReference>
<dbReference type="FunFam" id="3.30.565.10:FF:000010">
    <property type="entry name" value="Sensor histidine kinase RcsC"/>
    <property type="match status" value="1"/>
</dbReference>
<dbReference type="SUPFAM" id="SSF55781">
    <property type="entry name" value="GAF domain-like"/>
    <property type="match status" value="1"/>
</dbReference>
<proteinExistence type="predicted"/>
<evidence type="ECO:0000256" key="9">
    <source>
        <dbReference type="SAM" id="Coils"/>
    </source>
</evidence>
<keyword evidence="6 15" id="KW-0418">Kinase</keyword>
<dbReference type="CDD" id="cd17546">
    <property type="entry name" value="REC_hyHK_CKI1_RcsC-like"/>
    <property type="match status" value="1"/>
</dbReference>
<dbReference type="InterPro" id="IPR004358">
    <property type="entry name" value="Sig_transdc_His_kin-like_C"/>
</dbReference>
<dbReference type="PANTHER" id="PTHR45339:SF1">
    <property type="entry name" value="HYBRID SIGNAL TRANSDUCTION HISTIDINE KINASE J"/>
    <property type="match status" value="1"/>
</dbReference>
<dbReference type="Pfam" id="PF02518">
    <property type="entry name" value="HATPase_c"/>
    <property type="match status" value="1"/>
</dbReference>
<keyword evidence="10" id="KW-0812">Transmembrane</keyword>
<dbReference type="PROSITE" id="PS50109">
    <property type="entry name" value="HIS_KIN"/>
    <property type="match status" value="1"/>
</dbReference>
<dbReference type="SUPFAM" id="SSF47384">
    <property type="entry name" value="Homodimeric domain of signal transducing histidine kinase"/>
    <property type="match status" value="1"/>
</dbReference>
<evidence type="ECO:0000259" key="11">
    <source>
        <dbReference type="PROSITE" id="PS50109"/>
    </source>
</evidence>
<dbReference type="Proteomes" id="UP000031623">
    <property type="component" value="Chromosome"/>
</dbReference>
<feature type="domain" description="Response regulatory" evidence="12">
    <location>
        <begin position="1436"/>
        <end position="1553"/>
    </location>
</feature>
<dbReference type="Gene3D" id="1.10.287.130">
    <property type="match status" value="1"/>
</dbReference>
<keyword evidence="10" id="KW-0472">Membrane</keyword>